<gene>
    <name evidence="1" type="ORF">LACBIDRAFT_304545</name>
</gene>
<dbReference type="KEGG" id="lbc:LACBIDRAFT_304545"/>
<dbReference type="InterPro" id="IPR036279">
    <property type="entry name" value="5-3_exonuclease_C_sf"/>
</dbReference>
<organism evidence="2">
    <name type="scientific">Laccaria bicolor (strain S238N-H82 / ATCC MYA-4686)</name>
    <name type="common">Bicoloured deceiver</name>
    <name type="synonym">Laccaria laccata var. bicolor</name>
    <dbReference type="NCBI Taxonomy" id="486041"/>
    <lineage>
        <taxon>Eukaryota</taxon>
        <taxon>Fungi</taxon>
        <taxon>Dikarya</taxon>
        <taxon>Basidiomycota</taxon>
        <taxon>Agaricomycotina</taxon>
        <taxon>Agaricomycetes</taxon>
        <taxon>Agaricomycetidae</taxon>
        <taxon>Agaricales</taxon>
        <taxon>Agaricineae</taxon>
        <taxon>Hydnangiaceae</taxon>
        <taxon>Laccaria</taxon>
    </lineage>
</organism>
<reference evidence="1 2" key="1">
    <citation type="journal article" date="2008" name="Nature">
        <title>The genome of Laccaria bicolor provides insights into mycorrhizal symbiosis.</title>
        <authorList>
            <person name="Martin F."/>
            <person name="Aerts A."/>
            <person name="Ahren D."/>
            <person name="Brun A."/>
            <person name="Danchin E.G.J."/>
            <person name="Duchaussoy F."/>
            <person name="Gibon J."/>
            <person name="Kohler A."/>
            <person name="Lindquist E."/>
            <person name="Pereda V."/>
            <person name="Salamov A."/>
            <person name="Shapiro H.J."/>
            <person name="Wuyts J."/>
            <person name="Blaudez D."/>
            <person name="Buee M."/>
            <person name="Brokstein P."/>
            <person name="Canbaeck B."/>
            <person name="Cohen D."/>
            <person name="Courty P.E."/>
            <person name="Coutinho P.M."/>
            <person name="Delaruelle C."/>
            <person name="Detter J.C."/>
            <person name="Deveau A."/>
            <person name="DiFazio S."/>
            <person name="Duplessis S."/>
            <person name="Fraissinet-Tachet L."/>
            <person name="Lucic E."/>
            <person name="Frey-Klett P."/>
            <person name="Fourrey C."/>
            <person name="Feussner I."/>
            <person name="Gay G."/>
            <person name="Grimwood J."/>
            <person name="Hoegger P.J."/>
            <person name="Jain P."/>
            <person name="Kilaru S."/>
            <person name="Labbe J."/>
            <person name="Lin Y.C."/>
            <person name="Legue V."/>
            <person name="Le Tacon F."/>
            <person name="Marmeisse R."/>
            <person name="Melayah D."/>
            <person name="Montanini B."/>
            <person name="Muratet M."/>
            <person name="Nehls U."/>
            <person name="Niculita-Hirzel H."/>
            <person name="Oudot-Le Secq M.P."/>
            <person name="Peter M."/>
            <person name="Quesneville H."/>
            <person name="Rajashekar B."/>
            <person name="Reich M."/>
            <person name="Rouhier N."/>
            <person name="Schmutz J."/>
            <person name="Yin T."/>
            <person name="Chalot M."/>
            <person name="Henrissat B."/>
            <person name="Kuees U."/>
            <person name="Lucas S."/>
            <person name="Van de Peer Y."/>
            <person name="Podila G.K."/>
            <person name="Polle A."/>
            <person name="Pukkila P.J."/>
            <person name="Richardson P.M."/>
            <person name="Rouze P."/>
            <person name="Sanders I.R."/>
            <person name="Stajich J.E."/>
            <person name="Tunlid A."/>
            <person name="Tuskan G."/>
            <person name="Grigoriev I.V."/>
        </authorList>
    </citation>
    <scope>NUCLEOTIDE SEQUENCE [LARGE SCALE GENOMIC DNA]</scope>
    <source>
        <strain evidence="2">S238N-H82 / ATCC MYA-4686</strain>
    </source>
</reference>
<protein>
    <submittedName>
        <fullName evidence="1">Predicted protein</fullName>
    </submittedName>
</protein>
<evidence type="ECO:0000313" key="1">
    <source>
        <dbReference type="EMBL" id="EDR04462.1"/>
    </source>
</evidence>
<dbReference type="HOGENOM" id="CLU_3106804_0_0_1"/>
<keyword evidence="2" id="KW-1185">Reference proteome</keyword>
<dbReference type="EMBL" id="DS547118">
    <property type="protein sequence ID" value="EDR04462.1"/>
    <property type="molecule type" value="Genomic_DNA"/>
</dbReference>
<dbReference type="STRING" id="486041.B0DLV6"/>
<dbReference type="InParanoid" id="B0DLV6"/>
<dbReference type="Gene3D" id="1.10.150.20">
    <property type="entry name" value="5' to 3' exonuclease, C-terminal subdomain"/>
    <property type="match status" value="1"/>
</dbReference>
<dbReference type="AlphaFoldDB" id="B0DLV6"/>
<evidence type="ECO:0000313" key="2">
    <source>
        <dbReference type="Proteomes" id="UP000001194"/>
    </source>
</evidence>
<dbReference type="RefSeq" id="XP_001884981.1">
    <property type="nucleotide sequence ID" value="XM_001884946.1"/>
</dbReference>
<proteinExistence type="predicted"/>
<dbReference type="Proteomes" id="UP000001194">
    <property type="component" value="Unassembled WGS sequence"/>
</dbReference>
<sequence length="51" mass="5770">MNPKEALEVPDMNMSQLLFDLCIPLGCDYLEPIKDVGPKFLLKLIREYGAS</sequence>
<accession>B0DLV6</accession>
<dbReference type="SUPFAM" id="SSF47807">
    <property type="entry name" value="5' to 3' exonuclease, C-terminal subdomain"/>
    <property type="match status" value="1"/>
</dbReference>
<dbReference type="GeneID" id="6080528"/>
<name>B0DLV6_LACBS</name>
<dbReference type="OrthoDB" id="3017574at2759"/>